<name>A0ABD1RXU1_9LAMI</name>
<dbReference type="SUPFAM" id="SSF54648">
    <property type="entry name" value="DLC"/>
    <property type="match status" value="1"/>
</dbReference>
<dbReference type="FunFam" id="3.30.740.10:FF:000003">
    <property type="entry name" value="Dynein light chain"/>
    <property type="match status" value="1"/>
</dbReference>
<evidence type="ECO:0008006" key="4">
    <source>
        <dbReference type="Google" id="ProtNLM"/>
    </source>
</evidence>
<dbReference type="InterPro" id="IPR001372">
    <property type="entry name" value="Dynein_light_chain_typ-1/2"/>
</dbReference>
<feature type="region of interest" description="Disordered" evidence="1">
    <location>
        <begin position="1"/>
        <end position="51"/>
    </location>
</feature>
<dbReference type="PANTHER" id="PTHR11886:SF80">
    <property type="entry name" value="OS01G0555600 PROTEIN"/>
    <property type="match status" value="1"/>
</dbReference>
<evidence type="ECO:0000256" key="1">
    <source>
        <dbReference type="SAM" id="MobiDB-lite"/>
    </source>
</evidence>
<accession>A0ABD1RXU1</accession>
<dbReference type="Pfam" id="PF01221">
    <property type="entry name" value="Dynein_light"/>
    <property type="match status" value="1"/>
</dbReference>
<keyword evidence="3" id="KW-1185">Reference proteome</keyword>
<sequence length="293" mass="33024">MDPTHKKQLKSITSTTNKPHHHQHHLPTHPLPDPTISPPSTTTQKHIPHHLSKPCANHKKLASLIPSSGHSKQPNTLSVPSVLDTSCTTFTKSKSQNDRNNVANKEKEFSTRTKVKDKFKNISEIKKEPKKFSYEDEEIDVKKESQLMPTSLLETDQTMKKFQQVYEMRRPSITSLPMNGGTRRSFCSSHIELADFFSCNGVKVVAVDMPPFMQIHAVDCARKTHDSLEKFTSKTLALALKKEFDGVYGPAWHCIVGTGFGSFVTHSVGGFIYFSMDLKLYVLLFKTTVQRAD</sequence>
<dbReference type="AlphaFoldDB" id="A0ABD1RXU1"/>
<dbReference type="Gene3D" id="3.30.740.10">
    <property type="entry name" value="Protein Inhibitor Of Neuronal Nitric Oxide Synthase"/>
    <property type="match status" value="1"/>
</dbReference>
<dbReference type="InterPro" id="IPR037177">
    <property type="entry name" value="DLC_sf"/>
</dbReference>
<comment type="caution">
    <text evidence="2">The sequence shown here is derived from an EMBL/GenBank/DDBJ whole genome shotgun (WGS) entry which is preliminary data.</text>
</comment>
<evidence type="ECO:0000313" key="3">
    <source>
        <dbReference type="Proteomes" id="UP001604336"/>
    </source>
</evidence>
<dbReference type="PANTHER" id="PTHR11886">
    <property type="entry name" value="DYNEIN LIGHT CHAIN"/>
    <property type="match status" value="1"/>
</dbReference>
<protein>
    <recommendedName>
        <fullName evidence="4">Dynein light chain</fullName>
    </recommendedName>
</protein>
<proteinExistence type="predicted"/>
<gene>
    <name evidence="2" type="ORF">Adt_28437</name>
</gene>
<reference evidence="3" key="1">
    <citation type="submission" date="2024-07" db="EMBL/GenBank/DDBJ databases">
        <title>Two chromosome-level genome assemblies of Korean endemic species Abeliophyllum distichum and Forsythia ovata (Oleaceae).</title>
        <authorList>
            <person name="Jang H."/>
        </authorList>
    </citation>
    <scope>NUCLEOTIDE SEQUENCE [LARGE SCALE GENOMIC DNA]</scope>
</reference>
<feature type="compositionally biased region" description="Basic residues" evidence="1">
    <location>
        <begin position="18"/>
        <end position="27"/>
    </location>
</feature>
<dbReference type="EMBL" id="JBFOLK010000008">
    <property type="protein sequence ID" value="KAL2492809.1"/>
    <property type="molecule type" value="Genomic_DNA"/>
</dbReference>
<evidence type="ECO:0000313" key="2">
    <source>
        <dbReference type="EMBL" id="KAL2492809.1"/>
    </source>
</evidence>
<dbReference type="SMART" id="SM01375">
    <property type="entry name" value="Dynein_light"/>
    <property type="match status" value="1"/>
</dbReference>
<organism evidence="2 3">
    <name type="scientific">Abeliophyllum distichum</name>
    <dbReference type="NCBI Taxonomy" id="126358"/>
    <lineage>
        <taxon>Eukaryota</taxon>
        <taxon>Viridiplantae</taxon>
        <taxon>Streptophyta</taxon>
        <taxon>Embryophyta</taxon>
        <taxon>Tracheophyta</taxon>
        <taxon>Spermatophyta</taxon>
        <taxon>Magnoliopsida</taxon>
        <taxon>eudicotyledons</taxon>
        <taxon>Gunneridae</taxon>
        <taxon>Pentapetalae</taxon>
        <taxon>asterids</taxon>
        <taxon>lamiids</taxon>
        <taxon>Lamiales</taxon>
        <taxon>Oleaceae</taxon>
        <taxon>Forsythieae</taxon>
        <taxon>Abeliophyllum</taxon>
    </lineage>
</organism>
<dbReference type="Proteomes" id="UP001604336">
    <property type="component" value="Unassembled WGS sequence"/>
</dbReference>